<sequence length="59" mass="6568">MKPNNRCLLIWHCLLSGTTVTKQAGANANQALQLPKRCGEKVNAGLCKRNVYQAEKQKK</sequence>
<keyword evidence="3" id="KW-1185">Reference proteome</keyword>
<reference evidence="2" key="1">
    <citation type="submission" date="2020-01" db="EMBL/GenBank/DDBJ databases">
        <title>Genome sequence of Kobresia littledalei, the first chromosome-level genome in the family Cyperaceae.</title>
        <authorList>
            <person name="Qu G."/>
        </authorList>
    </citation>
    <scope>NUCLEOTIDE SEQUENCE</scope>
    <source>
        <strain evidence="2">C.B.Clarke</strain>
        <tissue evidence="2">Leaf</tissue>
    </source>
</reference>
<dbReference type="AlphaFoldDB" id="A0A833VSK2"/>
<keyword evidence="1" id="KW-0732">Signal</keyword>
<evidence type="ECO:0000256" key="1">
    <source>
        <dbReference type="SAM" id="SignalP"/>
    </source>
</evidence>
<feature type="chain" id="PRO_5032928443" evidence="1">
    <location>
        <begin position="24"/>
        <end position="59"/>
    </location>
</feature>
<name>A0A833VSK2_9POAL</name>
<feature type="signal peptide" evidence="1">
    <location>
        <begin position="1"/>
        <end position="23"/>
    </location>
</feature>
<dbReference type="EMBL" id="SWLB01000003">
    <property type="protein sequence ID" value="KAF3340365.1"/>
    <property type="molecule type" value="Genomic_DNA"/>
</dbReference>
<comment type="caution">
    <text evidence="2">The sequence shown here is derived from an EMBL/GenBank/DDBJ whole genome shotgun (WGS) entry which is preliminary data.</text>
</comment>
<gene>
    <name evidence="2" type="ORF">FCM35_KLT16136</name>
</gene>
<dbReference type="Proteomes" id="UP000623129">
    <property type="component" value="Unassembled WGS sequence"/>
</dbReference>
<protein>
    <submittedName>
        <fullName evidence="2">Uncharacterized protein</fullName>
    </submittedName>
</protein>
<evidence type="ECO:0000313" key="2">
    <source>
        <dbReference type="EMBL" id="KAF3340365.1"/>
    </source>
</evidence>
<organism evidence="2 3">
    <name type="scientific">Carex littledalei</name>
    <dbReference type="NCBI Taxonomy" id="544730"/>
    <lineage>
        <taxon>Eukaryota</taxon>
        <taxon>Viridiplantae</taxon>
        <taxon>Streptophyta</taxon>
        <taxon>Embryophyta</taxon>
        <taxon>Tracheophyta</taxon>
        <taxon>Spermatophyta</taxon>
        <taxon>Magnoliopsida</taxon>
        <taxon>Liliopsida</taxon>
        <taxon>Poales</taxon>
        <taxon>Cyperaceae</taxon>
        <taxon>Cyperoideae</taxon>
        <taxon>Cariceae</taxon>
        <taxon>Carex</taxon>
        <taxon>Carex subgen. Euthyceras</taxon>
    </lineage>
</organism>
<accession>A0A833VSK2</accession>
<evidence type="ECO:0000313" key="3">
    <source>
        <dbReference type="Proteomes" id="UP000623129"/>
    </source>
</evidence>
<proteinExistence type="predicted"/>